<keyword evidence="4" id="KW-1185">Reference proteome</keyword>
<organism evidence="3 4">
    <name type="scientific">Bodo saltans</name>
    <name type="common">Flagellated protozoan</name>
    <dbReference type="NCBI Taxonomy" id="75058"/>
    <lineage>
        <taxon>Eukaryota</taxon>
        <taxon>Discoba</taxon>
        <taxon>Euglenozoa</taxon>
        <taxon>Kinetoplastea</taxon>
        <taxon>Metakinetoplastina</taxon>
        <taxon>Eubodonida</taxon>
        <taxon>Bodonidae</taxon>
        <taxon>Bodo</taxon>
    </lineage>
</organism>
<feature type="region of interest" description="Disordered" evidence="1">
    <location>
        <begin position="412"/>
        <end position="431"/>
    </location>
</feature>
<feature type="transmembrane region" description="Helical" evidence="2">
    <location>
        <begin position="25"/>
        <end position="44"/>
    </location>
</feature>
<evidence type="ECO:0000313" key="3">
    <source>
        <dbReference type="EMBL" id="CUG93246.1"/>
    </source>
</evidence>
<feature type="transmembrane region" description="Helical" evidence="2">
    <location>
        <begin position="65"/>
        <end position="83"/>
    </location>
</feature>
<accession>A0A0S4JNX7</accession>
<keyword evidence="2" id="KW-1133">Transmembrane helix</keyword>
<protein>
    <submittedName>
        <fullName evidence="3">Transmembrane protein, putative</fullName>
    </submittedName>
</protein>
<reference evidence="4" key="1">
    <citation type="submission" date="2015-09" db="EMBL/GenBank/DDBJ databases">
        <authorList>
            <consortium name="Pathogen Informatics"/>
        </authorList>
    </citation>
    <scope>NUCLEOTIDE SEQUENCE [LARGE SCALE GENOMIC DNA]</scope>
    <source>
        <strain evidence="4">Lake Konstanz</strain>
    </source>
</reference>
<proteinExistence type="predicted"/>
<dbReference type="AlphaFoldDB" id="A0A0S4JNX7"/>
<feature type="transmembrane region" description="Helical" evidence="2">
    <location>
        <begin position="315"/>
        <end position="339"/>
    </location>
</feature>
<gene>
    <name evidence="3" type="ORF">BSAL_41570</name>
</gene>
<feature type="transmembrane region" description="Helical" evidence="2">
    <location>
        <begin position="227"/>
        <end position="245"/>
    </location>
</feature>
<keyword evidence="2" id="KW-0472">Membrane</keyword>
<dbReference type="Proteomes" id="UP000051952">
    <property type="component" value="Unassembled WGS sequence"/>
</dbReference>
<feature type="transmembrane region" description="Helical" evidence="2">
    <location>
        <begin position="345"/>
        <end position="367"/>
    </location>
</feature>
<name>A0A0S4JNX7_BODSA</name>
<evidence type="ECO:0000256" key="2">
    <source>
        <dbReference type="SAM" id="Phobius"/>
    </source>
</evidence>
<feature type="transmembrane region" description="Helical" evidence="2">
    <location>
        <begin position="95"/>
        <end position="119"/>
    </location>
</feature>
<dbReference type="EMBL" id="CYKH01002133">
    <property type="protein sequence ID" value="CUG93246.1"/>
    <property type="molecule type" value="Genomic_DNA"/>
</dbReference>
<dbReference type="VEuPathDB" id="TriTrypDB:BSAL_41570"/>
<keyword evidence="2 3" id="KW-0812">Transmembrane</keyword>
<evidence type="ECO:0000256" key="1">
    <source>
        <dbReference type="SAM" id="MobiDB-lite"/>
    </source>
</evidence>
<evidence type="ECO:0000313" key="4">
    <source>
        <dbReference type="Proteomes" id="UP000051952"/>
    </source>
</evidence>
<sequence>MSAVCGMSSSLYSSGETIIANPLESSSIVLVVVLLCACMEYLFTLAGEIKGKFFHEMFDTISEEILVVGVLSLLLSFGSSIPNSIPPSWCIMLQWTHVCLLFMGIFFVLMLIAMVLVMYRHHATNRKFEINRISNKAFELSTDELAYKHAYQHFRLCCKAYGIEEDLELVCFSDYILKTEKEQIVVVGDLTWRSWLGLTVMVIINASRTRIPALVSGLGDHKDTADIATYIFFMGLLPMGVFLRISSTLNTRMSQFLDKRGVTSSVTGRERETLLDDPLLGGGGDASGNDGARIRPSDLEDPRSFLLWQTPETTLAILQMLFLAIVWYGAVFCLNMLYITFTLPSIYLTLVFILTCFIPVVVLAIILPKTLFMVALLSSLGSCFNEARVRGMIMVARGEALGVDTAPISVPKAPTAAASGRADTDGPSPRIMTVKKPPPPLLIDDQSLYRLASTSVGREML</sequence>